<dbReference type="EMBL" id="CP109135">
    <property type="protein sequence ID" value="WSD12076.1"/>
    <property type="molecule type" value="Genomic_DNA"/>
</dbReference>
<protein>
    <submittedName>
        <fullName evidence="2">MarR family transcriptional regulator</fullName>
    </submittedName>
</protein>
<evidence type="ECO:0000313" key="2">
    <source>
        <dbReference type="EMBL" id="WSD12076.1"/>
    </source>
</evidence>
<dbReference type="PROSITE" id="PS50995">
    <property type="entry name" value="HTH_MARR_2"/>
    <property type="match status" value="1"/>
</dbReference>
<organism evidence="2 3">
    <name type="scientific">Streptomyces phaeochromogenes</name>
    <dbReference type="NCBI Taxonomy" id="1923"/>
    <lineage>
        <taxon>Bacteria</taxon>
        <taxon>Bacillati</taxon>
        <taxon>Actinomycetota</taxon>
        <taxon>Actinomycetes</taxon>
        <taxon>Kitasatosporales</taxon>
        <taxon>Streptomycetaceae</taxon>
        <taxon>Streptomyces</taxon>
        <taxon>Streptomyces phaeochromogenes group</taxon>
    </lineage>
</organism>
<dbReference type="SMART" id="SM00347">
    <property type="entry name" value="HTH_MARR"/>
    <property type="match status" value="1"/>
</dbReference>
<proteinExistence type="predicted"/>
<gene>
    <name evidence="2" type="ORF">OHB35_02015</name>
</gene>
<dbReference type="InterPro" id="IPR036388">
    <property type="entry name" value="WH-like_DNA-bd_sf"/>
</dbReference>
<evidence type="ECO:0000313" key="3">
    <source>
        <dbReference type="Proteomes" id="UP001340816"/>
    </source>
</evidence>
<dbReference type="Gene3D" id="1.10.10.10">
    <property type="entry name" value="Winged helix-like DNA-binding domain superfamily/Winged helix DNA-binding domain"/>
    <property type="match status" value="1"/>
</dbReference>
<keyword evidence="3" id="KW-1185">Reference proteome</keyword>
<evidence type="ECO:0000259" key="1">
    <source>
        <dbReference type="PROSITE" id="PS50995"/>
    </source>
</evidence>
<reference evidence="2 3" key="1">
    <citation type="submission" date="2022-10" db="EMBL/GenBank/DDBJ databases">
        <title>The complete genomes of actinobacterial strains from the NBC collection.</title>
        <authorList>
            <person name="Joergensen T.S."/>
            <person name="Alvarez Arevalo M."/>
            <person name="Sterndorff E.B."/>
            <person name="Faurdal D."/>
            <person name="Vuksanovic O."/>
            <person name="Mourched A.-S."/>
            <person name="Charusanti P."/>
            <person name="Shaw S."/>
            <person name="Blin K."/>
            <person name="Weber T."/>
        </authorList>
    </citation>
    <scope>NUCLEOTIDE SEQUENCE [LARGE SCALE GENOMIC DNA]</scope>
    <source>
        <strain evidence="2 3">NBC 01752</strain>
    </source>
</reference>
<dbReference type="SUPFAM" id="SSF46785">
    <property type="entry name" value="Winged helix' DNA-binding domain"/>
    <property type="match status" value="1"/>
</dbReference>
<accession>A0ABZ1H0M3</accession>
<dbReference type="RefSeq" id="WP_326757596.1">
    <property type="nucleotide sequence ID" value="NZ_CP108832.1"/>
</dbReference>
<name>A0ABZ1H0M3_STRPH</name>
<dbReference type="Proteomes" id="UP001340816">
    <property type="component" value="Chromosome"/>
</dbReference>
<dbReference type="InterPro" id="IPR036390">
    <property type="entry name" value="WH_DNA-bd_sf"/>
</dbReference>
<feature type="domain" description="HTH marR-type" evidence="1">
    <location>
        <begin position="7"/>
        <end position="140"/>
    </location>
</feature>
<dbReference type="InterPro" id="IPR000835">
    <property type="entry name" value="HTH_MarR-typ"/>
</dbReference>
<sequence>MSSEAPDSALSTVMLLITGGRRLQERLDERLAGIGLSTRLLGALGHVARNSDLSYSDLARRAGVTSQSMRATILMLEELGAVRRTLPGQGHRARLELTDRGSSLLSDAHTVAAELDAELQAGLTAENKRALDHVLLYALGPVGAGSPPTAPGPLG</sequence>